<keyword evidence="1" id="KW-0614">Plasmid</keyword>
<organism evidence="1 2">
    <name type="scientific">Acidisarcina polymorpha</name>
    <dbReference type="NCBI Taxonomy" id="2211140"/>
    <lineage>
        <taxon>Bacteria</taxon>
        <taxon>Pseudomonadati</taxon>
        <taxon>Acidobacteriota</taxon>
        <taxon>Terriglobia</taxon>
        <taxon>Terriglobales</taxon>
        <taxon>Acidobacteriaceae</taxon>
        <taxon>Acidisarcina</taxon>
    </lineage>
</organism>
<proteinExistence type="predicted"/>
<dbReference type="Proteomes" id="UP000253606">
    <property type="component" value="Plasmid pACPOL1"/>
</dbReference>
<geneLocation type="plasmid" evidence="2">
    <name>pacpol1</name>
</geneLocation>
<evidence type="ECO:0000313" key="1">
    <source>
        <dbReference type="EMBL" id="AXC15952.1"/>
    </source>
</evidence>
<keyword evidence="2" id="KW-1185">Reference proteome</keyword>
<gene>
    <name evidence="1" type="ORF">ACPOL_6742</name>
</gene>
<name>A0A2Z5G9I8_9BACT</name>
<sequence length="37" mass="4056">MEIPSKGCRGPSISQTVRVVSSSQVFEAQENQLNSFD</sequence>
<dbReference type="AlphaFoldDB" id="A0A2Z5G9I8"/>
<reference evidence="1 2" key="1">
    <citation type="journal article" date="2018" name="Front. Microbiol.">
        <title>Hydrolytic Capabilities as a Key to Environmental Success: Chitinolytic and Cellulolytic Acidobacteria From Acidic Sub-arctic Soils and Boreal Peatlands.</title>
        <authorList>
            <person name="Belova S.E."/>
            <person name="Ravin N.V."/>
            <person name="Pankratov T.A."/>
            <person name="Rakitin A.L."/>
            <person name="Ivanova A.A."/>
            <person name="Beletsky A.V."/>
            <person name="Mardanov A.V."/>
            <person name="Sinninghe Damste J.S."/>
            <person name="Dedysh S.N."/>
        </authorList>
    </citation>
    <scope>NUCLEOTIDE SEQUENCE [LARGE SCALE GENOMIC DNA]</scope>
    <source>
        <strain evidence="1 2">SBC82</strain>
        <plasmid evidence="2">pacpol1</plasmid>
    </source>
</reference>
<protein>
    <submittedName>
        <fullName evidence="1">Uncharacterized protein</fullName>
    </submittedName>
</protein>
<dbReference type="KEGG" id="abas:ACPOL_6742"/>
<dbReference type="EMBL" id="CP030841">
    <property type="protein sequence ID" value="AXC15952.1"/>
    <property type="molecule type" value="Genomic_DNA"/>
</dbReference>
<evidence type="ECO:0000313" key="2">
    <source>
        <dbReference type="Proteomes" id="UP000253606"/>
    </source>
</evidence>
<accession>A0A2Z5G9I8</accession>